<name>A0A6P1NEK0_9PROT</name>
<keyword evidence="2" id="KW-0812">Transmembrane</keyword>
<evidence type="ECO:0000259" key="3">
    <source>
        <dbReference type="Pfam" id="PF05532"/>
    </source>
</evidence>
<evidence type="ECO:0000313" key="5">
    <source>
        <dbReference type="Proteomes" id="UP000463975"/>
    </source>
</evidence>
<organism evidence="4 5">
    <name type="scientific">Aristophania vespae</name>
    <dbReference type="NCBI Taxonomy" id="2697033"/>
    <lineage>
        <taxon>Bacteria</taxon>
        <taxon>Pseudomonadati</taxon>
        <taxon>Pseudomonadota</taxon>
        <taxon>Alphaproteobacteria</taxon>
        <taxon>Acetobacterales</taxon>
        <taxon>Acetobacteraceae</taxon>
        <taxon>Aristophania</taxon>
    </lineage>
</organism>
<evidence type="ECO:0000313" key="4">
    <source>
        <dbReference type="EMBL" id="QHI95878.1"/>
    </source>
</evidence>
<feature type="transmembrane region" description="Helical" evidence="2">
    <location>
        <begin position="73"/>
        <end position="91"/>
    </location>
</feature>
<comment type="similarity">
    <text evidence="1">Belongs to the UPF0337 (CsbD) family.</text>
</comment>
<dbReference type="InterPro" id="IPR008462">
    <property type="entry name" value="CsbD"/>
</dbReference>
<dbReference type="KEGG" id="bomb:GT348_06140"/>
<dbReference type="InterPro" id="IPR036629">
    <property type="entry name" value="YjbJ_sf"/>
</dbReference>
<dbReference type="Pfam" id="PF05532">
    <property type="entry name" value="CsbD"/>
    <property type="match status" value="1"/>
</dbReference>
<gene>
    <name evidence="4" type="ORF">GT348_06140</name>
</gene>
<dbReference type="SUPFAM" id="SSF69047">
    <property type="entry name" value="Hypothetical protein YjbJ"/>
    <property type="match status" value="1"/>
</dbReference>
<dbReference type="RefSeq" id="WP_160618953.1">
    <property type="nucleotide sequence ID" value="NZ_CP047652.1"/>
</dbReference>
<dbReference type="Gene3D" id="1.10.1470.10">
    <property type="entry name" value="YjbJ"/>
    <property type="match status" value="1"/>
</dbReference>
<keyword evidence="5" id="KW-1185">Reference proteome</keyword>
<evidence type="ECO:0000256" key="1">
    <source>
        <dbReference type="ARBA" id="ARBA00009129"/>
    </source>
</evidence>
<keyword evidence="2" id="KW-0472">Membrane</keyword>
<protein>
    <submittedName>
        <fullName evidence="4">CsbD family protein</fullName>
    </submittedName>
</protein>
<evidence type="ECO:0000256" key="2">
    <source>
        <dbReference type="SAM" id="Phobius"/>
    </source>
</evidence>
<accession>A0A6P1NEK0</accession>
<proteinExistence type="inferred from homology"/>
<dbReference type="Proteomes" id="UP000463975">
    <property type="component" value="Chromosome"/>
</dbReference>
<feature type="domain" description="CsbD-like" evidence="3">
    <location>
        <begin position="8"/>
        <end position="56"/>
    </location>
</feature>
<keyword evidence="2" id="KW-1133">Transmembrane helix</keyword>
<sequence>MAESIGKKAEGLLDEAVGRTKDAAGGLTGDMGMQLGGKKDQLSGKAQQEFADLYDANESKLEAATSFIQDHPVMALLIATVIGLVIGRVFFKK</sequence>
<dbReference type="AlphaFoldDB" id="A0A6P1NEK0"/>
<reference evidence="4 5" key="1">
    <citation type="submission" date="2020-01" db="EMBL/GenBank/DDBJ databases">
        <title>Genome sequencing of strain KACC 21507.</title>
        <authorList>
            <person name="Heo J."/>
            <person name="Kim S.-J."/>
            <person name="Kim J.-S."/>
            <person name="Hong S.-B."/>
            <person name="Kwon S.-W."/>
        </authorList>
    </citation>
    <scope>NUCLEOTIDE SEQUENCE [LARGE SCALE GENOMIC DNA]</scope>
    <source>
        <strain evidence="4 5">KACC 21507</strain>
    </source>
</reference>
<dbReference type="EMBL" id="CP047652">
    <property type="protein sequence ID" value="QHI95878.1"/>
    <property type="molecule type" value="Genomic_DNA"/>
</dbReference>